<dbReference type="GO" id="GO:0005768">
    <property type="term" value="C:endosome"/>
    <property type="evidence" value="ECO:0007669"/>
    <property type="project" value="TreeGrafter"/>
</dbReference>
<evidence type="ECO:0000313" key="10">
    <source>
        <dbReference type="RefSeq" id="XP_012568002.1"/>
    </source>
</evidence>
<keyword evidence="5 8" id="KW-0735">Signal-anchor</keyword>
<evidence type="ECO:0000256" key="1">
    <source>
        <dbReference type="ARBA" id="ARBA00004606"/>
    </source>
</evidence>
<dbReference type="STRING" id="3827.A0A1S3DWZ7"/>
<evidence type="ECO:0000256" key="7">
    <source>
        <dbReference type="ARBA" id="ARBA00037847"/>
    </source>
</evidence>
<protein>
    <recommendedName>
        <fullName evidence="8">Methyltransferase</fullName>
        <ecNumber evidence="8">2.1.1.-</ecNumber>
    </recommendedName>
</protein>
<reference evidence="9" key="1">
    <citation type="journal article" date="2013" name="Nat. Biotechnol.">
        <title>Draft genome sequence of chickpea (Cicer arietinum) provides a resource for trait improvement.</title>
        <authorList>
            <person name="Varshney R.K."/>
            <person name="Song C."/>
            <person name="Saxena R.K."/>
            <person name="Azam S."/>
            <person name="Yu S."/>
            <person name="Sharpe A.G."/>
            <person name="Cannon S."/>
            <person name="Baek J."/>
            <person name="Rosen B.D."/>
            <person name="Tar'an B."/>
            <person name="Millan T."/>
            <person name="Zhang X."/>
            <person name="Ramsay L.D."/>
            <person name="Iwata A."/>
            <person name="Wang Y."/>
            <person name="Nelson W."/>
            <person name="Farmer A.D."/>
            <person name="Gaur P.M."/>
            <person name="Soderlund C."/>
            <person name="Penmetsa R.V."/>
            <person name="Xu C."/>
            <person name="Bharti A.K."/>
            <person name="He W."/>
            <person name="Winter P."/>
            <person name="Zhao S."/>
            <person name="Hane J.K."/>
            <person name="Carrasquilla-Garcia N."/>
            <person name="Condie J.A."/>
            <person name="Upadhyaya H.D."/>
            <person name="Luo M.C."/>
            <person name="Thudi M."/>
            <person name="Gowda C.L."/>
            <person name="Singh N.P."/>
            <person name="Lichtenzveig J."/>
            <person name="Gali K.K."/>
            <person name="Rubio J."/>
            <person name="Nadarajan N."/>
            <person name="Dolezel J."/>
            <person name="Bansal K.C."/>
            <person name="Xu X."/>
            <person name="Edwards D."/>
            <person name="Zhang G."/>
            <person name="Kahl G."/>
            <person name="Gil J."/>
            <person name="Singh K.B."/>
            <person name="Datta S.K."/>
            <person name="Jackson S.A."/>
            <person name="Wang J."/>
            <person name="Cook D.R."/>
        </authorList>
    </citation>
    <scope>NUCLEOTIDE SEQUENCE [LARGE SCALE GENOMIC DNA]</scope>
    <source>
        <strain evidence="9">cv. CDC Frontier</strain>
    </source>
</reference>
<dbReference type="KEGG" id="cam:105851537"/>
<dbReference type="GO" id="GO:0016020">
    <property type="term" value="C:membrane"/>
    <property type="evidence" value="ECO:0007669"/>
    <property type="project" value="UniProtKB-SubCell"/>
</dbReference>
<dbReference type="RefSeq" id="XP_012568002.1">
    <property type="nucleotide sequence ID" value="XM_012712548.2"/>
</dbReference>
<dbReference type="GeneID" id="105851537"/>
<comment type="similarity">
    <text evidence="2 8">Belongs to the methyltransferase superfamily.</text>
</comment>
<evidence type="ECO:0000256" key="6">
    <source>
        <dbReference type="ARBA" id="ARBA00023180"/>
    </source>
</evidence>
<evidence type="ECO:0000313" key="9">
    <source>
        <dbReference type="Proteomes" id="UP000087171"/>
    </source>
</evidence>
<evidence type="ECO:0000256" key="3">
    <source>
        <dbReference type="ARBA" id="ARBA00022603"/>
    </source>
</evidence>
<dbReference type="AlphaFoldDB" id="A0A1S3DWZ7"/>
<dbReference type="InterPro" id="IPR004159">
    <property type="entry name" value="Put_SAM_MeTrfase"/>
</dbReference>
<keyword evidence="6 8" id="KW-0325">Glycoprotein</keyword>
<comment type="subcellular location">
    <subcellularLocation>
        <location evidence="7">Endomembrane system</location>
        <topology evidence="7">Single-pass membrane protein</topology>
    </subcellularLocation>
    <subcellularLocation>
        <location evidence="1 8">Membrane</location>
        <topology evidence="1 8">Single-pass type II membrane protein</topology>
    </subcellularLocation>
</comment>
<dbReference type="OrthoDB" id="2013972at2759"/>
<dbReference type="Proteomes" id="UP000087171">
    <property type="component" value="Chromosome Ca2"/>
</dbReference>
<dbReference type="PANTHER" id="PTHR10108">
    <property type="entry name" value="SAM-DEPENDENT METHYLTRANSFERASE"/>
    <property type="match status" value="1"/>
</dbReference>
<keyword evidence="9" id="KW-1185">Reference proteome</keyword>
<evidence type="ECO:0000256" key="4">
    <source>
        <dbReference type="ARBA" id="ARBA00022679"/>
    </source>
</evidence>
<keyword evidence="4 8" id="KW-0808">Transferase</keyword>
<organism evidence="9 10">
    <name type="scientific">Cicer arietinum</name>
    <name type="common">Chickpea</name>
    <name type="synonym">Garbanzo</name>
    <dbReference type="NCBI Taxonomy" id="3827"/>
    <lineage>
        <taxon>Eukaryota</taxon>
        <taxon>Viridiplantae</taxon>
        <taxon>Streptophyta</taxon>
        <taxon>Embryophyta</taxon>
        <taxon>Tracheophyta</taxon>
        <taxon>Spermatophyta</taxon>
        <taxon>Magnoliopsida</taxon>
        <taxon>eudicotyledons</taxon>
        <taxon>Gunneridae</taxon>
        <taxon>Pentapetalae</taxon>
        <taxon>rosids</taxon>
        <taxon>fabids</taxon>
        <taxon>Fabales</taxon>
        <taxon>Fabaceae</taxon>
        <taxon>Papilionoideae</taxon>
        <taxon>50 kb inversion clade</taxon>
        <taxon>NPAAA clade</taxon>
        <taxon>Hologalegina</taxon>
        <taxon>IRL clade</taxon>
        <taxon>Cicereae</taxon>
        <taxon>Cicer</taxon>
    </lineage>
</organism>
<keyword evidence="5 8" id="KW-0812">Transmembrane</keyword>
<dbReference type="PANTHER" id="PTHR10108:SF968">
    <property type="entry name" value="METHYLTRANSFERASE PMT19-RELATED"/>
    <property type="match status" value="1"/>
</dbReference>
<sequence>MTPCIFPLQKVKDINKTSSGVLEKWPMRLNALPPRIKNENDNGFTLKVYNEDNKIWKKRVSYYGAMLKSLSYGGYRNVMDMNAGFGRFAAAMRKYQVWVMNVVPFDAKSNNLGIIYERGLIGTYMDWCDITDIILEMHRILRREGTVIIRDFKDIILKVKEITDRMIWEGGTLVKDDDHNGSSQEMIMIFNNTN</sequence>
<reference evidence="10" key="2">
    <citation type="submission" date="2025-08" db="UniProtKB">
        <authorList>
            <consortium name="RefSeq"/>
        </authorList>
    </citation>
    <scope>IDENTIFICATION</scope>
    <source>
        <tissue evidence="10">Etiolated seedlings</tissue>
    </source>
</reference>
<dbReference type="Pfam" id="PF03141">
    <property type="entry name" value="Methyltransf_29"/>
    <property type="match status" value="1"/>
</dbReference>
<dbReference type="InterPro" id="IPR029063">
    <property type="entry name" value="SAM-dependent_MTases_sf"/>
</dbReference>
<accession>A0A1S3DWZ7</accession>
<evidence type="ECO:0000256" key="8">
    <source>
        <dbReference type="RuleBase" id="RU366043"/>
    </source>
</evidence>
<dbReference type="EC" id="2.1.1.-" evidence="8"/>
<dbReference type="GO" id="GO:0008168">
    <property type="term" value="F:methyltransferase activity"/>
    <property type="evidence" value="ECO:0007669"/>
    <property type="project" value="UniProtKB-UniRule"/>
</dbReference>
<keyword evidence="3 8" id="KW-0489">Methyltransferase</keyword>
<proteinExistence type="inferred from homology"/>
<dbReference type="SUPFAM" id="SSF53335">
    <property type="entry name" value="S-adenosyl-L-methionine-dependent methyltransferases"/>
    <property type="match status" value="1"/>
</dbReference>
<dbReference type="GO" id="GO:0005802">
    <property type="term" value="C:trans-Golgi network"/>
    <property type="evidence" value="ECO:0007669"/>
    <property type="project" value="TreeGrafter"/>
</dbReference>
<gene>
    <name evidence="10" type="primary">LOC105851537</name>
</gene>
<name>A0A1S3DWZ7_CICAR</name>
<evidence type="ECO:0000256" key="5">
    <source>
        <dbReference type="ARBA" id="ARBA00022968"/>
    </source>
</evidence>
<evidence type="ECO:0000256" key="2">
    <source>
        <dbReference type="ARBA" id="ARBA00008361"/>
    </source>
</evidence>
<dbReference type="GO" id="GO:0032259">
    <property type="term" value="P:methylation"/>
    <property type="evidence" value="ECO:0007669"/>
    <property type="project" value="UniProtKB-KW"/>
</dbReference>